<feature type="transmembrane region" description="Helical" evidence="7">
    <location>
        <begin position="250"/>
        <end position="268"/>
    </location>
</feature>
<dbReference type="SUPFAM" id="SSF161098">
    <property type="entry name" value="MetI-like"/>
    <property type="match status" value="2"/>
</dbReference>
<accession>A0A317EAT4</accession>
<dbReference type="PANTHER" id="PTHR30183">
    <property type="entry name" value="MOLYBDENUM TRANSPORT SYSTEM PERMEASE PROTEIN MODB"/>
    <property type="match status" value="1"/>
</dbReference>
<dbReference type="RefSeq" id="WP_109919693.1">
    <property type="nucleotide sequence ID" value="NZ_QGLF01000001.1"/>
</dbReference>
<feature type="transmembrane region" description="Helical" evidence="7">
    <location>
        <begin position="412"/>
        <end position="434"/>
    </location>
</feature>
<evidence type="ECO:0000256" key="5">
    <source>
        <dbReference type="ARBA" id="ARBA00022989"/>
    </source>
</evidence>
<comment type="similarity">
    <text evidence="7">Belongs to the binding-protein-dependent transport system permease family.</text>
</comment>
<evidence type="ECO:0000256" key="4">
    <source>
        <dbReference type="ARBA" id="ARBA00022692"/>
    </source>
</evidence>
<sequence>MTVSSHHQVAAPRAGFRPNGWSALAVAIALLFSLPVLTVAAAALTPAGATWEHLKSTVLADYVVNSIVLMLGVGIGTAVVGAGTAWLVTMCRFPGQRLFEWALFLPMAVPAYVLAYAYTGLFDVAGPVQESLRDLTGWSVRDYWFPEVRSMPGAIAMMVLVLYPYVYLVTRAAFLEQSVCVLEIGRTLGCSPWGAFRRLGLPLARPALATGVALALMEALGDFGTVQYFAVNTFTAGIFRTWLGLGDRISAAHLASMLLMAIAALMLVERYARGGARFHHTSTRYRPLPRLALSRLGAFVAMLACALPILLGFVLPAAALAVWALGEEGMRLGAFLVYARNTLLLAVPTAVLAVALALLLGYGRRLGLSMLGRAAIRVAAMGYAIPGAVIAVGVLVPIASFDNALDAWAREYLGFSTGLLLTGSIAAVIFAYLVRFLAVAFNTVEAGLEKVTPSMDAAARSLGRGPLQTLRRVHLPMMRASLATAGLLVFVDVMKELPATLMMRPFNFDTLAIKAYELASDERLAEAALPSLAIVAVGVVPVILLSRAIAGSRPGSQAAGPQ</sequence>
<dbReference type="GO" id="GO:0055085">
    <property type="term" value="P:transmembrane transport"/>
    <property type="evidence" value="ECO:0007669"/>
    <property type="project" value="InterPro"/>
</dbReference>
<dbReference type="Gene3D" id="1.10.3720.10">
    <property type="entry name" value="MetI-like"/>
    <property type="match status" value="2"/>
</dbReference>
<proteinExistence type="inferred from homology"/>
<reference evidence="10" key="1">
    <citation type="submission" date="2018-05" db="EMBL/GenBank/DDBJ databases">
        <title>Zavarzinia sp. HR-AS.</title>
        <authorList>
            <person name="Lee Y."/>
            <person name="Jeon C.O."/>
        </authorList>
    </citation>
    <scope>NUCLEOTIDE SEQUENCE [LARGE SCALE GENOMIC DNA]</scope>
    <source>
        <strain evidence="10">DSM 1231</strain>
    </source>
</reference>
<organism evidence="9 10">
    <name type="scientific">Zavarzinia compransoris</name>
    <dbReference type="NCBI Taxonomy" id="1264899"/>
    <lineage>
        <taxon>Bacteria</taxon>
        <taxon>Pseudomonadati</taxon>
        <taxon>Pseudomonadota</taxon>
        <taxon>Alphaproteobacteria</taxon>
        <taxon>Rhodospirillales</taxon>
        <taxon>Zavarziniaceae</taxon>
        <taxon>Zavarzinia</taxon>
    </lineage>
</organism>
<feature type="transmembrane region" description="Helical" evidence="7">
    <location>
        <begin position="296"/>
        <end position="323"/>
    </location>
</feature>
<keyword evidence="6 7" id="KW-0472">Membrane</keyword>
<dbReference type="PROSITE" id="PS50928">
    <property type="entry name" value="ABC_TM1"/>
    <property type="match status" value="2"/>
</dbReference>
<dbReference type="InterPro" id="IPR000515">
    <property type="entry name" value="MetI-like"/>
</dbReference>
<evidence type="ECO:0000256" key="1">
    <source>
        <dbReference type="ARBA" id="ARBA00004651"/>
    </source>
</evidence>
<feature type="transmembrane region" description="Helical" evidence="7">
    <location>
        <begin position="150"/>
        <end position="168"/>
    </location>
</feature>
<feature type="transmembrane region" description="Helical" evidence="7">
    <location>
        <begin position="207"/>
        <end position="230"/>
    </location>
</feature>
<comment type="subcellular location">
    <subcellularLocation>
        <location evidence="1 7">Cell membrane</location>
        <topology evidence="1 7">Multi-pass membrane protein</topology>
    </subcellularLocation>
</comment>
<evidence type="ECO:0000256" key="7">
    <source>
        <dbReference type="RuleBase" id="RU363032"/>
    </source>
</evidence>
<dbReference type="PANTHER" id="PTHR30183:SF2">
    <property type="entry name" value="IRON UTILIZATION PROTEIN"/>
    <property type="match status" value="1"/>
</dbReference>
<evidence type="ECO:0000259" key="8">
    <source>
        <dbReference type="PROSITE" id="PS50928"/>
    </source>
</evidence>
<keyword evidence="2 7" id="KW-0813">Transport</keyword>
<dbReference type="OrthoDB" id="9790211at2"/>
<evidence type="ECO:0000313" key="9">
    <source>
        <dbReference type="EMBL" id="PWR23662.1"/>
    </source>
</evidence>
<protein>
    <submittedName>
        <fullName evidence="9">Iron ABC transporter permease</fullName>
    </submittedName>
</protein>
<dbReference type="AlphaFoldDB" id="A0A317EAT4"/>
<dbReference type="Proteomes" id="UP000246077">
    <property type="component" value="Unassembled WGS sequence"/>
</dbReference>
<feature type="domain" description="ABC transmembrane type-1" evidence="8">
    <location>
        <begin position="63"/>
        <end position="270"/>
    </location>
</feature>
<feature type="transmembrane region" description="Helical" evidence="7">
    <location>
        <begin position="21"/>
        <end position="44"/>
    </location>
</feature>
<evidence type="ECO:0000313" key="10">
    <source>
        <dbReference type="Proteomes" id="UP000246077"/>
    </source>
</evidence>
<dbReference type="GO" id="GO:0005886">
    <property type="term" value="C:plasma membrane"/>
    <property type="evidence" value="ECO:0007669"/>
    <property type="project" value="UniProtKB-SubCell"/>
</dbReference>
<keyword evidence="5 7" id="KW-1133">Transmembrane helix</keyword>
<feature type="transmembrane region" description="Helical" evidence="7">
    <location>
        <begin position="527"/>
        <end position="545"/>
    </location>
</feature>
<evidence type="ECO:0000256" key="6">
    <source>
        <dbReference type="ARBA" id="ARBA00023136"/>
    </source>
</evidence>
<dbReference type="FunFam" id="1.10.3720.10:FF:000088">
    <property type="entry name" value="Iron(III) ABC transporter, permease protein"/>
    <property type="match status" value="1"/>
</dbReference>
<dbReference type="EMBL" id="QGLF01000001">
    <property type="protein sequence ID" value="PWR23662.1"/>
    <property type="molecule type" value="Genomic_DNA"/>
</dbReference>
<keyword evidence="3" id="KW-1003">Cell membrane</keyword>
<feature type="transmembrane region" description="Helical" evidence="7">
    <location>
        <begin position="64"/>
        <end position="89"/>
    </location>
</feature>
<keyword evidence="10" id="KW-1185">Reference proteome</keyword>
<dbReference type="CDD" id="cd06261">
    <property type="entry name" value="TM_PBP2"/>
    <property type="match status" value="2"/>
</dbReference>
<name>A0A317EAT4_9PROT</name>
<feature type="transmembrane region" description="Helical" evidence="7">
    <location>
        <begin position="343"/>
        <end position="362"/>
    </location>
</feature>
<evidence type="ECO:0000256" key="2">
    <source>
        <dbReference type="ARBA" id="ARBA00022448"/>
    </source>
</evidence>
<dbReference type="Pfam" id="PF00528">
    <property type="entry name" value="BPD_transp_1"/>
    <property type="match status" value="2"/>
</dbReference>
<gene>
    <name evidence="9" type="ORF">DKG75_03590</name>
</gene>
<feature type="transmembrane region" description="Helical" evidence="7">
    <location>
        <begin position="101"/>
        <end position="119"/>
    </location>
</feature>
<feature type="transmembrane region" description="Helical" evidence="7">
    <location>
        <begin position="374"/>
        <end position="400"/>
    </location>
</feature>
<keyword evidence="4 7" id="KW-0812">Transmembrane</keyword>
<feature type="domain" description="ABC transmembrane type-1" evidence="8">
    <location>
        <begin position="339"/>
        <end position="545"/>
    </location>
</feature>
<dbReference type="InterPro" id="IPR035906">
    <property type="entry name" value="MetI-like_sf"/>
</dbReference>
<evidence type="ECO:0000256" key="3">
    <source>
        <dbReference type="ARBA" id="ARBA00022475"/>
    </source>
</evidence>
<comment type="caution">
    <text evidence="9">The sequence shown here is derived from an EMBL/GenBank/DDBJ whole genome shotgun (WGS) entry which is preliminary data.</text>
</comment>